<reference evidence="1 2" key="1">
    <citation type="submission" date="2016-08" db="EMBL/GenBank/DDBJ databases">
        <title>Identification and validation of antigenic proteins from Pajaroellobacter abortibovis using de-novo genome sequence assembly and reverse vaccinology.</title>
        <authorList>
            <person name="Welly B.T."/>
            <person name="Miller M.R."/>
            <person name="Stott J.L."/>
            <person name="Blanchard M.T."/>
            <person name="Islas-Trejo A.D."/>
            <person name="O'Rourke S.M."/>
            <person name="Young A.E."/>
            <person name="Medrano J.F."/>
            <person name="Van Eenennaam A.L."/>
        </authorList>
    </citation>
    <scope>NUCLEOTIDE SEQUENCE [LARGE SCALE GENOMIC DNA]</scope>
    <source>
        <strain evidence="1 2">BTF92-0548A/99-0131</strain>
    </source>
</reference>
<dbReference type="Proteomes" id="UP000185544">
    <property type="component" value="Chromosome"/>
</dbReference>
<proteinExistence type="predicted"/>
<accession>A0A1L6MWX5</accession>
<evidence type="ECO:0000313" key="1">
    <source>
        <dbReference type="EMBL" id="APR99935.1"/>
    </source>
</evidence>
<evidence type="ECO:0000313" key="2">
    <source>
        <dbReference type="Proteomes" id="UP000185544"/>
    </source>
</evidence>
<name>A0A1L6MWX5_9BACT</name>
<keyword evidence="2" id="KW-1185">Reference proteome</keyword>
<organism evidence="1 2">
    <name type="scientific">Pajaroellobacter abortibovis</name>
    <dbReference type="NCBI Taxonomy" id="1882918"/>
    <lineage>
        <taxon>Bacteria</taxon>
        <taxon>Pseudomonadati</taxon>
        <taxon>Myxococcota</taxon>
        <taxon>Polyangia</taxon>
        <taxon>Polyangiales</taxon>
        <taxon>Polyangiaceae</taxon>
    </lineage>
</organism>
<gene>
    <name evidence="1" type="ORF">BCY86_04000</name>
</gene>
<dbReference type="AlphaFoldDB" id="A0A1L6MWX5"/>
<sequence>MALCQGQKQKTQCFTSLQEVRVRASSHSSKSQDVSLLSPDYAFKDRKGQETGFSKDELVKMIRAGNDYKA</sequence>
<dbReference type="KEGG" id="pabo:BCY86_04000"/>
<dbReference type="EMBL" id="CP016908">
    <property type="protein sequence ID" value="APR99935.1"/>
    <property type="molecule type" value="Genomic_DNA"/>
</dbReference>
<protein>
    <submittedName>
        <fullName evidence="1">Uncharacterized protein</fullName>
    </submittedName>
</protein>